<sequence>MKNDARILINKRKWRKQVSGGIPDTSRGGNASRGTFDARKILNLKRSAKIRPKKELARGSNKMSASAIPFVKKSFSSVKEPKKHVKLSQDGNIIITAQSKDNAMVPKSSQRNFQPVKKQPMQKEFEKTFWWQENRWTPADIDMDNIEHVGIDDLLDMESLPPAVVSPNQSQSRLPYVPRSRTLAEEVLSMQNTMVADQVANASTSQTARVYVTNLCSSVSKQDIMELFGDVGLIKSADMPQIGTAVIEFFDLADATRACETYHNRLLDGQPMRCFLQPNTASQRVSVSQRLGGRVLGTSPAQLPSSNPRFRYNPCDVRFTVKLT</sequence>
<dbReference type="InterPro" id="IPR035979">
    <property type="entry name" value="RBD_domain_sf"/>
</dbReference>
<accession>A0AAV1ZLV5</accession>
<evidence type="ECO:0000313" key="5">
    <source>
        <dbReference type="Proteomes" id="UP001497382"/>
    </source>
</evidence>
<keyword evidence="1 2" id="KW-0694">RNA-binding</keyword>
<dbReference type="InterPro" id="IPR051229">
    <property type="entry name" value="ALYREF_mRNA_export"/>
</dbReference>
<gene>
    <name evidence="4" type="ORF">LARSCL_LOCUS5734</name>
</gene>
<dbReference type="PROSITE" id="PS50102">
    <property type="entry name" value="RRM"/>
    <property type="match status" value="1"/>
</dbReference>
<evidence type="ECO:0000259" key="3">
    <source>
        <dbReference type="PROSITE" id="PS50102"/>
    </source>
</evidence>
<dbReference type="Gene3D" id="3.30.70.330">
    <property type="match status" value="1"/>
</dbReference>
<evidence type="ECO:0000313" key="4">
    <source>
        <dbReference type="EMBL" id="CAL1271269.1"/>
    </source>
</evidence>
<dbReference type="SUPFAM" id="SSF54928">
    <property type="entry name" value="RNA-binding domain, RBD"/>
    <property type="match status" value="1"/>
</dbReference>
<evidence type="ECO:0000256" key="1">
    <source>
        <dbReference type="ARBA" id="ARBA00022884"/>
    </source>
</evidence>
<dbReference type="GO" id="GO:0003729">
    <property type="term" value="F:mRNA binding"/>
    <property type="evidence" value="ECO:0007669"/>
    <property type="project" value="TreeGrafter"/>
</dbReference>
<dbReference type="AlphaFoldDB" id="A0AAV1ZLV5"/>
<dbReference type="InterPro" id="IPR012677">
    <property type="entry name" value="Nucleotide-bd_a/b_plait_sf"/>
</dbReference>
<dbReference type="Pfam" id="PF00076">
    <property type="entry name" value="RRM_1"/>
    <property type="match status" value="1"/>
</dbReference>
<protein>
    <recommendedName>
        <fullName evidence="3">RRM domain-containing protein</fullName>
    </recommendedName>
</protein>
<dbReference type="PANTHER" id="PTHR19965:SF96">
    <property type="entry name" value="POLYMERASE DELTA-INTERACTING PROTEIN 3"/>
    <property type="match status" value="1"/>
</dbReference>
<keyword evidence="5" id="KW-1185">Reference proteome</keyword>
<dbReference type="CDD" id="cd12418">
    <property type="entry name" value="RRM_Aly_REF_like"/>
    <property type="match status" value="1"/>
</dbReference>
<reference evidence="4 5" key="1">
    <citation type="submission" date="2024-04" db="EMBL/GenBank/DDBJ databases">
        <authorList>
            <person name="Rising A."/>
            <person name="Reimegard J."/>
            <person name="Sonavane S."/>
            <person name="Akerstrom W."/>
            <person name="Nylinder S."/>
            <person name="Hedman E."/>
            <person name="Kallberg Y."/>
        </authorList>
    </citation>
    <scope>NUCLEOTIDE SEQUENCE [LARGE SCALE GENOMIC DNA]</scope>
</reference>
<comment type="caution">
    <text evidence="4">The sequence shown here is derived from an EMBL/GenBank/DDBJ whole genome shotgun (WGS) entry which is preliminary data.</text>
</comment>
<name>A0AAV1ZLV5_9ARAC</name>
<dbReference type="InterPro" id="IPR000504">
    <property type="entry name" value="RRM_dom"/>
</dbReference>
<proteinExistence type="predicted"/>
<organism evidence="4 5">
    <name type="scientific">Larinioides sclopetarius</name>
    <dbReference type="NCBI Taxonomy" id="280406"/>
    <lineage>
        <taxon>Eukaryota</taxon>
        <taxon>Metazoa</taxon>
        <taxon>Ecdysozoa</taxon>
        <taxon>Arthropoda</taxon>
        <taxon>Chelicerata</taxon>
        <taxon>Arachnida</taxon>
        <taxon>Araneae</taxon>
        <taxon>Araneomorphae</taxon>
        <taxon>Entelegynae</taxon>
        <taxon>Araneoidea</taxon>
        <taxon>Araneidae</taxon>
        <taxon>Larinioides</taxon>
    </lineage>
</organism>
<feature type="domain" description="RRM" evidence="3">
    <location>
        <begin position="208"/>
        <end position="279"/>
    </location>
</feature>
<dbReference type="GO" id="GO:0016607">
    <property type="term" value="C:nuclear speck"/>
    <property type="evidence" value="ECO:0007669"/>
    <property type="project" value="TreeGrafter"/>
</dbReference>
<dbReference type="PANTHER" id="PTHR19965">
    <property type="entry name" value="RNA AND EXPORT FACTOR BINDING PROTEIN"/>
    <property type="match status" value="1"/>
</dbReference>
<dbReference type="EMBL" id="CAXIEN010000053">
    <property type="protein sequence ID" value="CAL1271269.1"/>
    <property type="molecule type" value="Genomic_DNA"/>
</dbReference>
<dbReference type="Proteomes" id="UP001497382">
    <property type="component" value="Unassembled WGS sequence"/>
</dbReference>
<dbReference type="SMART" id="SM00360">
    <property type="entry name" value="RRM"/>
    <property type="match status" value="1"/>
</dbReference>
<evidence type="ECO:0000256" key="2">
    <source>
        <dbReference type="PROSITE-ProRule" id="PRU00176"/>
    </source>
</evidence>
<dbReference type="GO" id="GO:0016973">
    <property type="term" value="P:poly(A)+ mRNA export from nucleus"/>
    <property type="evidence" value="ECO:0007669"/>
    <property type="project" value="TreeGrafter"/>
</dbReference>